<name>A0AAV9ZLE7_9AGAR</name>
<proteinExistence type="predicted"/>
<feature type="transmembrane region" description="Helical" evidence="2">
    <location>
        <begin position="112"/>
        <end position="130"/>
    </location>
</feature>
<protein>
    <recommendedName>
        <fullName evidence="3">DUF6533 domain-containing protein</fullName>
    </recommendedName>
</protein>
<dbReference type="AlphaFoldDB" id="A0AAV9ZLE7"/>
<keyword evidence="2" id="KW-1133">Transmembrane helix</keyword>
<sequence>MDDAELKGAIVALQNVVATRYVSGTHPQLLLYDHLLTLSDEIEYIWSAPNSVAKVLFLILRYLVPSFIAVQTTLRSGLSVIEMSDELNSCSSRPIICPTNSRCKSVMSIGSYAGWLSIVISNFLVLLRIWTTLPHSHRLRFWSIVLFIVAQLGSLGATTWAVAQMIPVLFFDARIGLCSFSSRPNVIGMWVVGLAYEVVVFLTVSWNTLNRPRALGIDPEVAVTRIFLRDGIVYFVILFGMHCSQFDNSTQHTLTTLRIANTVITVISPVSSLFIIVFFVWAGTTATTSRLIINSRRAAGKAAEWRQLNAPDHTNTVENPPDSTPDMMSYRSISPIARHVV</sequence>
<gene>
    <name evidence="4" type="ORF">R3P38DRAFT_2575143</name>
</gene>
<feature type="transmembrane region" description="Helical" evidence="2">
    <location>
        <begin position="186"/>
        <end position="209"/>
    </location>
</feature>
<evidence type="ECO:0000259" key="3">
    <source>
        <dbReference type="Pfam" id="PF20151"/>
    </source>
</evidence>
<keyword evidence="2" id="KW-0472">Membrane</keyword>
<feature type="domain" description="DUF6533" evidence="3">
    <location>
        <begin position="29"/>
        <end position="65"/>
    </location>
</feature>
<accession>A0AAV9ZLE7</accession>
<keyword evidence="5" id="KW-1185">Reference proteome</keyword>
<reference evidence="4 5" key="1">
    <citation type="journal article" date="2024" name="J Genomics">
        <title>Draft genome sequencing and assembly of Favolaschia claudopus CIRM-BRFM 2984 isolated from oak limbs.</title>
        <authorList>
            <person name="Navarro D."/>
            <person name="Drula E."/>
            <person name="Chaduli D."/>
            <person name="Cazenave R."/>
            <person name="Ahrendt S."/>
            <person name="Wang J."/>
            <person name="Lipzen A."/>
            <person name="Daum C."/>
            <person name="Barry K."/>
            <person name="Grigoriev I.V."/>
            <person name="Favel A."/>
            <person name="Rosso M.N."/>
            <person name="Martin F."/>
        </authorList>
    </citation>
    <scope>NUCLEOTIDE SEQUENCE [LARGE SCALE GENOMIC DNA]</scope>
    <source>
        <strain evidence="4 5">CIRM-BRFM 2984</strain>
    </source>
</reference>
<evidence type="ECO:0000256" key="1">
    <source>
        <dbReference type="SAM" id="MobiDB-lite"/>
    </source>
</evidence>
<comment type="caution">
    <text evidence="4">The sequence shown here is derived from an EMBL/GenBank/DDBJ whole genome shotgun (WGS) entry which is preliminary data.</text>
</comment>
<feature type="transmembrane region" description="Helical" evidence="2">
    <location>
        <begin position="259"/>
        <end position="282"/>
    </location>
</feature>
<keyword evidence="2" id="KW-0812">Transmembrane</keyword>
<evidence type="ECO:0000256" key="2">
    <source>
        <dbReference type="SAM" id="Phobius"/>
    </source>
</evidence>
<dbReference type="Proteomes" id="UP001362999">
    <property type="component" value="Unassembled WGS sequence"/>
</dbReference>
<dbReference type="EMBL" id="JAWWNJ010000133">
    <property type="protein sequence ID" value="KAK6985019.1"/>
    <property type="molecule type" value="Genomic_DNA"/>
</dbReference>
<feature type="transmembrane region" description="Helical" evidence="2">
    <location>
        <begin position="221"/>
        <end position="239"/>
    </location>
</feature>
<organism evidence="4 5">
    <name type="scientific">Favolaschia claudopus</name>
    <dbReference type="NCBI Taxonomy" id="2862362"/>
    <lineage>
        <taxon>Eukaryota</taxon>
        <taxon>Fungi</taxon>
        <taxon>Dikarya</taxon>
        <taxon>Basidiomycota</taxon>
        <taxon>Agaricomycotina</taxon>
        <taxon>Agaricomycetes</taxon>
        <taxon>Agaricomycetidae</taxon>
        <taxon>Agaricales</taxon>
        <taxon>Marasmiineae</taxon>
        <taxon>Mycenaceae</taxon>
        <taxon>Favolaschia</taxon>
    </lineage>
</organism>
<feature type="region of interest" description="Disordered" evidence="1">
    <location>
        <begin position="310"/>
        <end position="329"/>
    </location>
</feature>
<feature type="transmembrane region" description="Helical" evidence="2">
    <location>
        <begin position="142"/>
        <end position="166"/>
    </location>
</feature>
<dbReference type="Pfam" id="PF20151">
    <property type="entry name" value="DUF6533"/>
    <property type="match status" value="1"/>
</dbReference>
<dbReference type="InterPro" id="IPR045340">
    <property type="entry name" value="DUF6533"/>
</dbReference>
<evidence type="ECO:0000313" key="4">
    <source>
        <dbReference type="EMBL" id="KAK6985019.1"/>
    </source>
</evidence>
<evidence type="ECO:0000313" key="5">
    <source>
        <dbReference type="Proteomes" id="UP001362999"/>
    </source>
</evidence>